<protein>
    <submittedName>
        <fullName evidence="5">Major Facilitator Superfamily protein</fullName>
    </submittedName>
</protein>
<reference evidence="5" key="1">
    <citation type="submission" date="2021-02" db="EMBL/GenBank/DDBJ databases">
        <authorList>
            <person name="Syme A R."/>
            <person name="Syme A R."/>
            <person name="Moolhuijzen P."/>
        </authorList>
    </citation>
    <scope>NUCLEOTIDE SEQUENCE</scope>
    <source>
        <strain evidence="5">W1-1</strain>
    </source>
</reference>
<dbReference type="InterPro" id="IPR036259">
    <property type="entry name" value="MFS_trans_sf"/>
</dbReference>
<keyword evidence="4" id="KW-0472">Membrane</keyword>
<dbReference type="InterPro" id="IPR050327">
    <property type="entry name" value="Proton-linked_MCT"/>
</dbReference>
<dbReference type="GO" id="GO:0016020">
    <property type="term" value="C:membrane"/>
    <property type="evidence" value="ECO:0007669"/>
    <property type="project" value="UniProtKB-SubCell"/>
</dbReference>
<evidence type="ECO:0000313" key="5">
    <source>
        <dbReference type="EMBL" id="CAE7025700.1"/>
    </source>
</evidence>
<feature type="transmembrane region" description="Helical" evidence="4">
    <location>
        <begin position="90"/>
        <end position="112"/>
    </location>
</feature>
<evidence type="ECO:0000256" key="2">
    <source>
        <dbReference type="ARBA" id="ARBA00006727"/>
    </source>
</evidence>
<feature type="transmembrane region" description="Helical" evidence="4">
    <location>
        <begin position="124"/>
        <end position="142"/>
    </location>
</feature>
<feature type="transmembrane region" description="Helical" evidence="4">
    <location>
        <begin position="255"/>
        <end position="273"/>
    </location>
</feature>
<dbReference type="Proteomes" id="UP000472372">
    <property type="component" value="Chromosome 3"/>
</dbReference>
<feature type="transmembrane region" description="Helical" evidence="4">
    <location>
        <begin position="420"/>
        <end position="441"/>
    </location>
</feature>
<feature type="transmembrane region" description="Helical" evidence="4">
    <location>
        <begin position="181"/>
        <end position="201"/>
    </location>
</feature>
<proteinExistence type="inferred from homology"/>
<feature type="compositionally biased region" description="Polar residues" evidence="3">
    <location>
        <begin position="1"/>
        <end position="17"/>
    </location>
</feature>
<feature type="transmembrane region" description="Helical" evidence="4">
    <location>
        <begin position="49"/>
        <end position="70"/>
    </location>
</feature>
<feature type="transmembrane region" description="Helical" evidence="4">
    <location>
        <begin position="347"/>
        <end position="368"/>
    </location>
</feature>
<dbReference type="GO" id="GO:0022857">
    <property type="term" value="F:transmembrane transporter activity"/>
    <property type="evidence" value="ECO:0007669"/>
    <property type="project" value="InterPro"/>
</dbReference>
<feature type="region of interest" description="Disordered" evidence="3">
    <location>
        <begin position="1"/>
        <end position="25"/>
    </location>
</feature>
<feature type="transmembrane region" description="Helical" evidence="4">
    <location>
        <begin position="318"/>
        <end position="341"/>
    </location>
</feature>
<dbReference type="Gene3D" id="1.20.1250.20">
    <property type="entry name" value="MFS general substrate transporter like domains"/>
    <property type="match status" value="2"/>
</dbReference>
<gene>
    <name evidence="5" type="ORF">PTTW11_03955</name>
</gene>
<keyword evidence="4" id="KW-0812">Transmembrane</keyword>
<evidence type="ECO:0000256" key="3">
    <source>
        <dbReference type="SAM" id="MobiDB-lite"/>
    </source>
</evidence>
<dbReference type="AlphaFoldDB" id="A0A6S6VXW4"/>
<evidence type="ECO:0000256" key="4">
    <source>
        <dbReference type="SAM" id="Phobius"/>
    </source>
</evidence>
<dbReference type="PANTHER" id="PTHR11360:SF302">
    <property type="entry name" value="MAJOR FACILITATOR SUPERFAMILY (MFS) PROFILE DOMAIN-CONTAINING PROTEIN"/>
    <property type="match status" value="1"/>
</dbReference>
<evidence type="ECO:0000313" key="6">
    <source>
        <dbReference type="Proteomes" id="UP000472372"/>
    </source>
</evidence>
<dbReference type="SUPFAM" id="SSF103473">
    <property type="entry name" value="MFS general substrate transporter"/>
    <property type="match status" value="1"/>
</dbReference>
<accession>A0A6S6VXW4</accession>
<organism evidence="5 6">
    <name type="scientific">Pyrenophora teres f. teres</name>
    <dbReference type="NCBI Taxonomy" id="97479"/>
    <lineage>
        <taxon>Eukaryota</taxon>
        <taxon>Fungi</taxon>
        <taxon>Dikarya</taxon>
        <taxon>Ascomycota</taxon>
        <taxon>Pezizomycotina</taxon>
        <taxon>Dothideomycetes</taxon>
        <taxon>Pleosporomycetidae</taxon>
        <taxon>Pleosporales</taxon>
        <taxon>Pleosporineae</taxon>
        <taxon>Pleosporaceae</taxon>
        <taxon>Pyrenophora</taxon>
    </lineage>
</organism>
<feature type="transmembrane region" description="Helical" evidence="4">
    <location>
        <begin position="148"/>
        <end position="169"/>
    </location>
</feature>
<dbReference type="Pfam" id="PF07690">
    <property type="entry name" value="MFS_1"/>
    <property type="match status" value="1"/>
</dbReference>
<dbReference type="PANTHER" id="PTHR11360">
    <property type="entry name" value="MONOCARBOXYLATE TRANSPORTER"/>
    <property type="match status" value="1"/>
</dbReference>
<sequence>MSSYCVEQARTTPIQSSVDDEKSPSTLAKVDNAGEVVTRTQQWRTLSSTCLVAITVIGINQAFGVFQAYYGRQKSVQEGVLDGTDFLSRPLISTVGSLSSGGIVAAFGIFYYHHLPALGGHVTYLCAGCTVLVTLGFGGPALSHNLATIIGCQGMLVGIGTGILTSVLGTILPEYFPQRSGLAQGVMYASSALGAMIWSFVLTELLETVGIRWTLGTLALVNMVFLGIASGLALPPRRFEKRSSHIIGWGTIRDPIFLSLAMVHLTQALAWGIPMTYGPIFAESLGVSISKASYLVAINSGVGILVRPGTGWLADRVGYLNMLMAATAVYCLVTFTLWLPAAMVSNVGLYISTCVFHGLINGVFIILINSAQKTLFGAEMYYPKSGAMTSIRGVGLVISGPIAGALLSRDPAEDLQGRDFMGLIVYTGLLMMPRCWLWGMFDG</sequence>
<feature type="transmembrane region" description="Helical" evidence="4">
    <location>
        <begin position="213"/>
        <end position="234"/>
    </location>
</feature>
<dbReference type="EMBL" id="HG992979">
    <property type="protein sequence ID" value="CAE7025700.1"/>
    <property type="molecule type" value="Genomic_DNA"/>
</dbReference>
<feature type="transmembrane region" description="Helical" evidence="4">
    <location>
        <begin position="389"/>
        <end position="408"/>
    </location>
</feature>
<name>A0A6S6VXW4_9PLEO</name>
<keyword evidence="4" id="KW-1133">Transmembrane helix</keyword>
<comment type="similarity">
    <text evidence="2">Belongs to the major facilitator superfamily. Monocarboxylate porter (TC 2.A.1.13) family.</text>
</comment>
<dbReference type="InterPro" id="IPR011701">
    <property type="entry name" value="MFS"/>
</dbReference>
<evidence type="ECO:0000256" key="1">
    <source>
        <dbReference type="ARBA" id="ARBA00004141"/>
    </source>
</evidence>
<comment type="subcellular location">
    <subcellularLocation>
        <location evidence="1">Membrane</location>
        <topology evidence="1">Multi-pass membrane protein</topology>
    </subcellularLocation>
</comment>